<protein>
    <submittedName>
        <fullName evidence="1">Uncharacterized protein</fullName>
    </submittedName>
</protein>
<dbReference type="Proteomes" id="UP000629098">
    <property type="component" value="Unassembled WGS sequence"/>
</dbReference>
<dbReference type="InterPro" id="IPR043721">
    <property type="entry name" value="DUF5662"/>
</dbReference>
<sequence>MVAAIIDCNNYYGLDMNLELDAFRKTVEHIALVQRLLLSAQIELARRITTHDQSKLHSPEWEMYREMTHKLESVTYGSDEYEALRREMLDSALGHHFAHNRHHPEHFENGINGMNLFDILEMLIDWMAATKHRADSDIAKSIEINCKRFGISPQLEQIMRNTLPWIEDEFFALKTQADITHSRYPTQKAK</sequence>
<dbReference type="RefSeq" id="WP_190827951.1">
    <property type="nucleotide sequence ID" value="NZ_CAWPPI010000046.1"/>
</dbReference>
<comment type="caution">
    <text evidence="1">The sequence shown here is derived from an EMBL/GenBank/DDBJ whole genome shotgun (WGS) entry which is preliminary data.</text>
</comment>
<name>A0A8J7BX21_9CYAN</name>
<proteinExistence type="predicted"/>
<dbReference type="EMBL" id="JACXAE010000046">
    <property type="protein sequence ID" value="MBD2772862.1"/>
    <property type="molecule type" value="Genomic_DNA"/>
</dbReference>
<accession>A0A8J7BX21</accession>
<reference evidence="1" key="1">
    <citation type="submission" date="2020-09" db="EMBL/GenBank/DDBJ databases">
        <title>Iningainema tapete sp. nov. (Scytonemataceae, Cyanobacteria) from greenhouses in central Florida (USA) produces two types of nodularin with biosynthetic potential for microcystin-LR and anabaenopeptins.</title>
        <authorList>
            <person name="Berthold D.E."/>
            <person name="Lefler F.W."/>
            <person name="Huang I.-S."/>
            <person name="Abdulla H."/>
            <person name="Zimba P.V."/>
            <person name="Laughinghouse H.D. IV."/>
        </authorList>
    </citation>
    <scope>NUCLEOTIDE SEQUENCE</scope>
    <source>
        <strain evidence="1">BLCCT55</strain>
    </source>
</reference>
<dbReference type="Pfam" id="PF18907">
    <property type="entry name" value="DUF5662"/>
    <property type="match status" value="1"/>
</dbReference>
<dbReference type="AlphaFoldDB" id="A0A8J7BX21"/>
<gene>
    <name evidence="1" type="ORF">ICL16_12455</name>
</gene>
<organism evidence="1 2">
    <name type="scientific">Iningainema tapete BLCC-T55</name>
    <dbReference type="NCBI Taxonomy" id="2748662"/>
    <lineage>
        <taxon>Bacteria</taxon>
        <taxon>Bacillati</taxon>
        <taxon>Cyanobacteriota</taxon>
        <taxon>Cyanophyceae</taxon>
        <taxon>Nostocales</taxon>
        <taxon>Scytonemataceae</taxon>
        <taxon>Iningainema tapete</taxon>
    </lineage>
</organism>
<evidence type="ECO:0000313" key="1">
    <source>
        <dbReference type="EMBL" id="MBD2772862.1"/>
    </source>
</evidence>
<evidence type="ECO:0000313" key="2">
    <source>
        <dbReference type="Proteomes" id="UP000629098"/>
    </source>
</evidence>
<keyword evidence="2" id="KW-1185">Reference proteome</keyword>